<keyword evidence="2 5" id="KW-0812">Transmembrane</keyword>
<dbReference type="PANTHER" id="PTHR21041">
    <property type="entry name" value="DENDRITIC CELL-SPECIFIC TRANSMEMBRANE PROTEIN"/>
    <property type="match status" value="1"/>
</dbReference>
<dbReference type="InterPro" id="IPR051856">
    <property type="entry name" value="CSR-E3_Ligase_Protein"/>
</dbReference>
<evidence type="ECO:0000256" key="4">
    <source>
        <dbReference type="ARBA" id="ARBA00023136"/>
    </source>
</evidence>
<dbReference type="Pfam" id="PF07782">
    <property type="entry name" value="DC_STAMP"/>
    <property type="match status" value="1"/>
</dbReference>
<dbReference type="EMBL" id="KN552599">
    <property type="protein sequence ID" value="KHJ90845.1"/>
    <property type="molecule type" value="Genomic_DNA"/>
</dbReference>
<keyword evidence="8" id="KW-1185">Reference proteome</keyword>
<feature type="transmembrane region" description="Helical" evidence="5">
    <location>
        <begin position="90"/>
        <end position="112"/>
    </location>
</feature>
<accession>A0A0B1T615</accession>
<dbReference type="Proteomes" id="UP000053660">
    <property type="component" value="Unassembled WGS sequence"/>
</dbReference>
<name>A0A0B1T615_OESDE</name>
<organism evidence="7 8">
    <name type="scientific">Oesophagostomum dentatum</name>
    <name type="common">Nodular worm</name>
    <dbReference type="NCBI Taxonomy" id="61180"/>
    <lineage>
        <taxon>Eukaryota</taxon>
        <taxon>Metazoa</taxon>
        <taxon>Ecdysozoa</taxon>
        <taxon>Nematoda</taxon>
        <taxon>Chromadorea</taxon>
        <taxon>Rhabditida</taxon>
        <taxon>Rhabditina</taxon>
        <taxon>Rhabditomorpha</taxon>
        <taxon>Strongyloidea</taxon>
        <taxon>Strongylidae</taxon>
        <taxon>Oesophagostomum</taxon>
    </lineage>
</organism>
<dbReference type="PANTHER" id="PTHR21041:SF17">
    <property type="entry name" value="E3 UBIQUITIN-PROTEIN LIGASE DCST1"/>
    <property type="match status" value="1"/>
</dbReference>
<evidence type="ECO:0000259" key="6">
    <source>
        <dbReference type="Pfam" id="PF07782"/>
    </source>
</evidence>
<gene>
    <name evidence="7" type="ORF">OESDEN_09299</name>
</gene>
<evidence type="ECO:0000256" key="2">
    <source>
        <dbReference type="ARBA" id="ARBA00022692"/>
    </source>
</evidence>
<evidence type="ECO:0000313" key="7">
    <source>
        <dbReference type="EMBL" id="KHJ90845.1"/>
    </source>
</evidence>
<dbReference type="GO" id="GO:0016020">
    <property type="term" value="C:membrane"/>
    <property type="evidence" value="ECO:0007669"/>
    <property type="project" value="UniProtKB-SubCell"/>
</dbReference>
<evidence type="ECO:0000256" key="1">
    <source>
        <dbReference type="ARBA" id="ARBA00004141"/>
    </source>
</evidence>
<proteinExistence type="predicted"/>
<keyword evidence="4 5" id="KW-0472">Membrane</keyword>
<protein>
    <submittedName>
        <fullName evidence="7">DC-STAMP-like protein</fullName>
    </submittedName>
</protein>
<dbReference type="InterPro" id="IPR012858">
    <property type="entry name" value="DC_STAMP-like"/>
</dbReference>
<keyword evidence="3 5" id="KW-1133">Transmembrane helix</keyword>
<sequence length="171" mass="19891">MTWFIATFIAALLIFMDYYLYAFLNAVVSASHTKIEQLGSSSAAISVEGKGVVANFVRAMIADNRTVEVDNSMTNAHCLMPPQRPNFQHIFTWIALPLFASLMLQVIFAFVVKRVIINHFMPFMFPIRDRVRIIYLYNKILFLRLKHRQEARARIRFVVDKWKINEETDEG</sequence>
<comment type="subcellular location">
    <subcellularLocation>
        <location evidence="1">Membrane</location>
        <topology evidence="1">Multi-pass membrane protein</topology>
    </subcellularLocation>
</comment>
<dbReference type="AlphaFoldDB" id="A0A0B1T615"/>
<evidence type="ECO:0000256" key="3">
    <source>
        <dbReference type="ARBA" id="ARBA00022989"/>
    </source>
</evidence>
<evidence type="ECO:0000313" key="8">
    <source>
        <dbReference type="Proteomes" id="UP000053660"/>
    </source>
</evidence>
<dbReference type="OrthoDB" id="5985669at2759"/>
<feature type="domain" description="Dendritic cell-specific transmembrane protein-like" evidence="6">
    <location>
        <begin position="2"/>
        <end position="137"/>
    </location>
</feature>
<reference evidence="7 8" key="1">
    <citation type="submission" date="2014-03" db="EMBL/GenBank/DDBJ databases">
        <title>Draft genome of the hookworm Oesophagostomum dentatum.</title>
        <authorList>
            <person name="Mitreva M."/>
        </authorList>
    </citation>
    <scope>NUCLEOTIDE SEQUENCE [LARGE SCALE GENOMIC DNA]</scope>
    <source>
        <strain evidence="7 8">OD-Hann</strain>
    </source>
</reference>
<evidence type="ECO:0000256" key="5">
    <source>
        <dbReference type="SAM" id="Phobius"/>
    </source>
</evidence>